<dbReference type="Gene3D" id="1.25.40.10">
    <property type="entry name" value="Tetratricopeptide repeat domain"/>
    <property type="match status" value="1"/>
</dbReference>
<feature type="region of interest" description="Disordered" evidence="1">
    <location>
        <begin position="143"/>
        <end position="178"/>
    </location>
</feature>
<protein>
    <recommendedName>
        <fullName evidence="4">Pentatricopeptide repeat-containing protein</fullName>
    </recommendedName>
</protein>
<reference evidence="2" key="1">
    <citation type="submission" date="2022-07" db="EMBL/GenBank/DDBJ databases">
        <title>Phylogenomic reconstructions and comparative analyses of Kickxellomycotina fungi.</title>
        <authorList>
            <person name="Reynolds N.K."/>
            <person name="Stajich J.E."/>
            <person name="Barry K."/>
            <person name="Grigoriev I.V."/>
            <person name="Crous P."/>
            <person name="Smith M.E."/>
        </authorList>
    </citation>
    <scope>NUCLEOTIDE SEQUENCE</scope>
    <source>
        <strain evidence="2">BCRC 34489</strain>
    </source>
</reference>
<dbReference type="EMBL" id="JANBUM010000340">
    <property type="protein sequence ID" value="KAJ2778629.1"/>
    <property type="molecule type" value="Genomic_DNA"/>
</dbReference>
<dbReference type="InterPro" id="IPR011990">
    <property type="entry name" value="TPR-like_helical_dom_sf"/>
</dbReference>
<evidence type="ECO:0000313" key="2">
    <source>
        <dbReference type="EMBL" id="KAJ2778629.1"/>
    </source>
</evidence>
<dbReference type="OrthoDB" id="5588846at2759"/>
<comment type="caution">
    <text evidence="2">The sequence shown here is derived from an EMBL/GenBank/DDBJ whole genome shotgun (WGS) entry which is preliminary data.</text>
</comment>
<evidence type="ECO:0000256" key="1">
    <source>
        <dbReference type="SAM" id="MobiDB-lite"/>
    </source>
</evidence>
<dbReference type="Proteomes" id="UP001140172">
    <property type="component" value="Unassembled WGS sequence"/>
</dbReference>
<proteinExistence type="predicted"/>
<name>A0A9W8HC37_9FUNG</name>
<accession>A0A9W8HC37</accession>
<gene>
    <name evidence="2" type="ORF">GGI15_004129</name>
</gene>
<evidence type="ECO:0008006" key="4">
    <source>
        <dbReference type="Google" id="ProtNLM"/>
    </source>
</evidence>
<feature type="non-terminal residue" evidence="2">
    <location>
        <position position="1"/>
    </location>
</feature>
<dbReference type="AlphaFoldDB" id="A0A9W8HC37"/>
<organism evidence="2 3">
    <name type="scientific">Coemansia interrupta</name>
    <dbReference type="NCBI Taxonomy" id="1126814"/>
    <lineage>
        <taxon>Eukaryota</taxon>
        <taxon>Fungi</taxon>
        <taxon>Fungi incertae sedis</taxon>
        <taxon>Zoopagomycota</taxon>
        <taxon>Kickxellomycotina</taxon>
        <taxon>Kickxellomycetes</taxon>
        <taxon>Kickxellales</taxon>
        <taxon>Kickxellaceae</taxon>
        <taxon>Coemansia</taxon>
    </lineage>
</organism>
<keyword evidence="3" id="KW-1185">Reference proteome</keyword>
<evidence type="ECO:0000313" key="3">
    <source>
        <dbReference type="Proteomes" id="UP001140172"/>
    </source>
</evidence>
<sequence>ERAAKATSELLDTKTKSVPKDTRDKMHMDLIDMLMPKEVPTAHNGVGSEASRLMRYYLDVLGGSVSKQLLNAYLSAMIGNGRFEEAWRVFLGDFEKHGIPKDGWTFQRMLRLCARTRDVPSAWRIWDEYKAWRAEVEKALGTPGHEKLKRSQTMVYRSSSESDSKDEPAVASEPSGDDAALNRASKDMLALAEALEFPGDNALPTIVAGGALAVIPSDREIARRKIGCDMKTEHATYIEMITLLGSCSDFRSAIRLIREEKSGILEHKHNPTMDDVSSLYQNAVMAGDKHAALDIRGLCMQKPAHAARRALHRKWGTSFSWDLTDPQRKSLSRRFPEEFRRHTEPFKDGERVTVRQR</sequence>